<feature type="compositionally biased region" description="Basic and acidic residues" evidence="1">
    <location>
        <begin position="20"/>
        <end position="29"/>
    </location>
</feature>
<evidence type="ECO:0000313" key="3">
    <source>
        <dbReference type="Proteomes" id="UP000001055"/>
    </source>
</evidence>
<protein>
    <submittedName>
        <fullName evidence="2">Uncharacterized protein</fullName>
    </submittedName>
</protein>
<dbReference type="Proteomes" id="UP000001055">
    <property type="component" value="Unassembled WGS sequence"/>
</dbReference>
<evidence type="ECO:0000256" key="1">
    <source>
        <dbReference type="SAM" id="MobiDB-lite"/>
    </source>
</evidence>
<sequence length="29" mass="3203">MPDIKLMPGLVETPETKLPLPERSHDSGN</sequence>
<dbReference type="KEGG" id="pno:SNOG_11521"/>
<proteinExistence type="predicted"/>
<reference evidence="3" key="1">
    <citation type="journal article" date="2007" name="Plant Cell">
        <title>Dothideomycete-plant interactions illuminated by genome sequencing and EST analysis of the wheat pathogen Stagonospora nodorum.</title>
        <authorList>
            <person name="Hane J.K."/>
            <person name="Lowe R.G."/>
            <person name="Solomon P.S."/>
            <person name="Tan K.C."/>
            <person name="Schoch C.L."/>
            <person name="Spatafora J.W."/>
            <person name="Crous P.W."/>
            <person name="Kodira C."/>
            <person name="Birren B.W."/>
            <person name="Galagan J.E."/>
            <person name="Torriani S.F."/>
            <person name="McDonald B.A."/>
            <person name="Oliver R.P."/>
        </authorList>
    </citation>
    <scope>NUCLEOTIDE SEQUENCE [LARGE SCALE GENOMIC DNA]</scope>
    <source>
        <strain evidence="3">SN15 / ATCC MYA-4574 / FGSC 10173</strain>
    </source>
</reference>
<dbReference type="InParanoid" id="Q0U9P3"/>
<dbReference type="RefSeq" id="XP_001801761.1">
    <property type="nucleotide sequence ID" value="XM_001801709.1"/>
</dbReference>
<evidence type="ECO:0000313" key="2">
    <source>
        <dbReference type="EMBL" id="EAT81229.1"/>
    </source>
</evidence>
<organism evidence="2 3">
    <name type="scientific">Phaeosphaeria nodorum (strain SN15 / ATCC MYA-4574 / FGSC 10173)</name>
    <name type="common">Glume blotch fungus</name>
    <name type="synonym">Parastagonospora nodorum</name>
    <dbReference type="NCBI Taxonomy" id="321614"/>
    <lineage>
        <taxon>Eukaryota</taxon>
        <taxon>Fungi</taxon>
        <taxon>Dikarya</taxon>
        <taxon>Ascomycota</taxon>
        <taxon>Pezizomycotina</taxon>
        <taxon>Dothideomycetes</taxon>
        <taxon>Pleosporomycetidae</taxon>
        <taxon>Pleosporales</taxon>
        <taxon>Pleosporineae</taxon>
        <taxon>Phaeosphaeriaceae</taxon>
        <taxon>Parastagonospora</taxon>
    </lineage>
</organism>
<dbReference type="AlphaFoldDB" id="Q0U9P3"/>
<accession>Q0U9P3</accession>
<feature type="region of interest" description="Disordered" evidence="1">
    <location>
        <begin position="1"/>
        <end position="29"/>
    </location>
</feature>
<dbReference type="EMBL" id="CH445343">
    <property type="protein sequence ID" value="EAT81229.1"/>
    <property type="molecule type" value="Genomic_DNA"/>
</dbReference>
<name>Q0U9P3_PHANO</name>
<gene>
    <name evidence="2" type="ORF">SNOG_11521</name>
</gene>
<dbReference type="GeneID" id="5978669"/>